<reference evidence="7 8" key="1">
    <citation type="journal article" date="2008" name="Nature">
        <title>The Trichoplax genome and the nature of placozoans.</title>
        <authorList>
            <person name="Srivastava M."/>
            <person name="Begovic E."/>
            <person name="Chapman J."/>
            <person name="Putnam N.H."/>
            <person name="Hellsten U."/>
            <person name="Kawashima T."/>
            <person name="Kuo A."/>
            <person name="Mitros T."/>
            <person name="Salamov A."/>
            <person name="Carpenter M.L."/>
            <person name="Signorovitch A.Y."/>
            <person name="Moreno M.A."/>
            <person name="Kamm K."/>
            <person name="Grimwood J."/>
            <person name="Schmutz J."/>
            <person name="Shapiro H."/>
            <person name="Grigoriev I.V."/>
            <person name="Buss L.W."/>
            <person name="Schierwater B."/>
            <person name="Dellaporta S.L."/>
            <person name="Rokhsar D.S."/>
        </authorList>
    </citation>
    <scope>NUCLEOTIDE SEQUENCE [LARGE SCALE GENOMIC DNA]</scope>
    <source>
        <strain evidence="7 8">Grell-BS-1999</strain>
    </source>
</reference>
<evidence type="ECO:0000313" key="7">
    <source>
        <dbReference type="EMBL" id="EDV24991.1"/>
    </source>
</evidence>
<dbReference type="eggNOG" id="KOG1304">
    <property type="taxonomic scope" value="Eukaryota"/>
</dbReference>
<evidence type="ECO:0000256" key="1">
    <source>
        <dbReference type="ARBA" id="ARBA00004141"/>
    </source>
</evidence>
<keyword evidence="3 5" id="KW-1133">Transmembrane helix</keyword>
<name>B3RY82_TRIAD</name>
<gene>
    <name evidence="7" type="ORF">TRIADDRAFT_36005</name>
</gene>
<keyword evidence="4 5" id="KW-0472">Membrane</keyword>
<dbReference type="RefSeq" id="XP_002112881.1">
    <property type="nucleotide sequence ID" value="XM_002112845.1"/>
</dbReference>
<feature type="transmembrane region" description="Helical" evidence="5">
    <location>
        <begin position="276"/>
        <end position="297"/>
    </location>
</feature>
<feature type="transmembrane region" description="Helical" evidence="5">
    <location>
        <begin position="229"/>
        <end position="250"/>
    </location>
</feature>
<sequence>MVKGNIGTGILALPYAMKHAGLVFGPSLLLIMAITSTHCMHILVLSSQIISKHIKTPCADYGKTAELSIDKVFPKKSQYFRKLVNCAIWLLQYSFSTTYILFIAENLKQYIESFNVRPDILYVLHLIGHFDVRIWILLLVPPLIIFSYIRSLDILAYFSFFANICLVIGLIIIYQYIFQGIHHIEKLPLIASPNVIPLSIGAIIFAFEGICMVLPLENRMKKPQNFGKILWAAQIFTATCYMLMAVGGYLRYGSHSKGSITLNLPRTPLYLSVRGLYATSIFFSYLLQFYVPTNLLITYWKRTVLAEASEIKIASIDLAYRTLMVIVTAAMAIAVPKLGLVISLLGAFLGSMLCIIFPAIIKIGTDYSYRSSISYWILAKDIIIGIFGCLCCVAGTGLSVYQLVLAFGNHTNHQHGFANVTQN</sequence>
<evidence type="ECO:0000256" key="5">
    <source>
        <dbReference type="SAM" id="Phobius"/>
    </source>
</evidence>
<feature type="transmembrane region" description="Helical" evidence="5">
    <location>
        <begin position="122"/>
        <end position="148"/>
    </location>
</feature>
<organism evidence="7 8">
    <name type="scientific">Trichoplax adhaerens</name>
    <name type="common">Trichoplax reptans</name>
    <dbReference type="NCBI Taxonomy" id="10228"/>
    <lineage>
        <taxon>Eukaryota</taxon>
        <taxon>Metazoa</taxon>
        <taxon>Placozoa</taxon>
        <taxon>Uniplacotomia</taxon>
        <taxon>Trichoplacea</taxon>
        <taxon>Trichoplacidae</taxon>
        <taxon>Trichoplax</taxon>
    </lineage>
</organism>
<feature type="transmembrane region" description="Helical" evidence="5">
    <location>
        <begin position="155"/>
        <end position="178"/>
    </location>
</feature>
<feature type="transmembrane region" description="Helical" evidence="5">
    <location>
        <begin position="198"/>
        <end position="217"/>
    </location>
</feature>
<feature type="transmembrane region" description="Helical" evidence="5">
    <location>
        <begin position="318"/>
        <end position="335"/>
    </location>
</feature>
<evidence type="ECO:0000256" key="3">
    <source>
        <dbReference type="ARBA" id="ARBA00022989"/>
    </source>
</evidence>
<dbReference type="OrthoDB" id="1684102at2759"/>
<dbReference type="PANTHER" id="PTHR22950:SF349">
    <property type="entry name" value="AMINO ACID TRANSPORTER TRANSMEMBRANE DOMAIN-CONTAINING PROTEIN"/>
    <property type="match status" value="1"/>
</dbReference>
<protein>
    <recommendedName>
        <fullName evidence="6">Amino acid transporter transmembrane domain-containing protein</fullName>
    </recommendedName>
</protein>
<keyword evidence="8" id="KW-1185">Reference proteome</keyword>
<comment type="subcellular location">
    <subcellularLocation>
        <location evidence="1">Membrane</location>
        <topology evidence="1">Multi-pass membrane protein</topology>
    </subcellularLocation>
</comment>
<evidence type="ECO:0000313" key="8">
    <source>
        <dbReference type="Proteomes" id="UP000009022"/>
    </source>
</evidence>
<dbReference type="STRING" id="10228.B3RY82"/>
<dbReference type="EMBL" id="DS985245">
    <property type="protein sequence ID" value="EDV24991.1"/>
    <property type="molecule type" value="Genomic_DNA"/>
</dbReference>
<evidence type="ECO:0000259" key="6">
    <source>
        <dbReference type="Pfam" id="PF01490"/>
    </source>
</evidence>
<dbReference type="GO" id="GO:0005774">
    <property type="term" value="C:vacuolar membrane"/>
    <property type="evidence" value="ECO:0000318"/>
    <property type="project" value="GO_Central"/>
</dbReference>
<feature type="transmembrane region" description="Helical" evidence="5">
    <location>
        <begin position="341"/>
        <end position="361"/>
    </location>
</feature>
<dbReference type="GO" id="GO:0003333">
    <property type="term" value="P:amino acid transmembrane transport"/>
    <property type="evidence" value="ECO:0000318"/>
    <property type="project" value="GO_Central"/>
</dbReference>
<evidence type="ECO:0000256" key="4">
    <source>
        <dbReference type="ARBA" id="ARBA00023136"/>
    </source>
</evidence>
<dbReference type="KEGG" id="tad:TRIADDRAFT_36005"/>
<keyword evidence="2 5" id="KW-0812">Transmembrane</keyword>
<dbReference type="InParanoid" id="B3RY82"/>
<accession>B3RY82</accession>
<dbReference type="PANTHER" id="PTHR22950">
    <property type="entry name" value="AMINO ACID TRANSPORTER"/>
    <property type="match status" value="1"/>
</dbReference>
<feature type="transmembrane region" description="Helical" evidence="5">
    <location>
        <begin position="382"/>
        <end position="404"/>
    </location>
</feature>
<feature type="transmembrane region" description="Helical" evidence="5">
    <location>
        <begin position="20"/>
        <end position="45"/>
    </location>
</feature>
<dbReference type="HOGENOM" id="CLU_009646_0_2_1"/>
<dbReference type="InterPro" id="IPR013057">
    <property type="entry name" value="AA_transpt_TM"/>
</dbReference>
<dbReference type="AlphaFoldDB" id="B3RY82"/>
<proteinExistence type="predicted"/>
<evidence type="ECO:0000256" key="2">
    <source>
        <dbReference type="ARBA" id="ARBA00022692"/>
    </source>
</evidence>
<dbReference type="CTD" id="6754094"/>
<feature type="transmembrane region" description="Helical" evidence="5">
    <location>
        <begin position="83"/>
        <end position="102"/>
    </location>
</feature>
<dbReference type="GO" id="GO:0015179">
    <property type="term" value="F:L-amino acid transmembrane transporter activity"/>
    <property type="evidence" value="ECO:0000318"/>
    <property type="project" value="GO_Central"/>
</dbReference>
<dbReference type="OMA" id="RTGTSFC"/>
<dbReference type="PhylomeDB" id="B3RY82"/>
<dbReference type="Pfam" id="PF01490">
    <property type="entry name" value="Aa_trans"/>
    <property type="match status" value="1"/>
</dbReference>
<dbReference type="GeneID" id="6754094"/>
<dbReference type="FunCoup" id="B3RY82">
    <property type="interactions" value="753"/>
</dbReference>
<dbReference type="Proteomes" id="UP000009022">
    <property type="component" value="Unassembled WGS sequence"/>
</dbReference>
<feature type="domain" description="Amino acid transporter transmembrane" evidence="6">
    <location>
        <begin position="2"/>
        <end position="397"/>
    </location>
</feature>